<dbReference type="GeneID" id="85307007"/>
<reference evidence="4" key="1">
    <citation type="submission" date="2023-06" db="EMBL/GenBank/DDBJ databases">
        <title>Genome-scale phylogeny and comparative genomics of the fungal order Sordariales.</title>
        <authorList>
            <consortium name="Lawrence Berkeley National Laboratory"/>
            <person name="Hensen N."/>
            <person name="Bonometti L."/>
            <person name="Westerberg I."/>
            <person name="Brannstrom I.O."/>
            <person name="Guillou S."/>
            <person name="Cros-Aarteil S."/>
            <person name="Calhoun S."/>
            <person name="Haridas S."/>
            <person name="Kuo A."/>
            <person name="Mondo S."/>
            <person name="Pangilinan J."/>
            <person name="Riley R."/>
            <person name="Labutti K."/>
            <person name="Andreopoulos B."/>
            <person name="Lipzen A."/>
            <person name="Chen C."/>
            <person name="Yanf M."/>
            <person name="Daum C."/>
            <person name="Ng V."/>
            <person name="Clum A."/>
            <person name="Steindorff A."/>
            <person name="Ohm R."/>
            <person name="Martin F."/>
            <person name="Silar P."/>
            <person name="Natvig D."/>
            <person name="Lalanne C."/>
            <person name="Gautier V."/>
            <person name="Ament-Velasquez S.L."/>
            <person name="Kruys A."/>
            <person name="Hutchinson M.I."/>
            <person name="Powell A.J."/>
            <person name="Barry K."/>
            <person name="Miller A.N."/>
            <person name="Grigoriev I.V."/>
            <person name="Debuchy R."/>
            <person name="Gladieux P."/>
            <person name="Thoren M.H."/>
            <person name="Johannesson H."/>
        </authorList>
    </citation>
    <scope>NUCLEOTIDE SEQUENCE</scope>
    <source>
        <strain evidence="4">8032-3</strain>
    </source>
</reference>
<feature type="domain" description="DUF7702" evidence="3">
    <location>
        <begin position="5"/>
        <end position="256"/>
    </location>
</feature>
<keyword evidence="2" id="KW-0812">Transmembrane</keyword>
<evidence type="ECO:0000313" key="4">
    <source>
        <dbReference type="EMBL" id="KAK1769259.1"/>
    </source>
</evidence>
<evidence type="ECO:0000256" key="1">
    <source>
        <dbReference type="SAM" id="MobiDB-lite"/>
    </source>
</evidence>
<keyword evidence="2" id="KW-0472">Membrane</keyword>
<accession>A0AAJ0FNQ8</accession>
<proteinExistence type="predicted"/>
<feature type="region of interest" description="Disordered" evidence="1">
    <location>
        <begin position="264"/>
        <end position="296"/>
    </location>
</feature>
<organism evidence="4 5">
    <name type="scientific">Phialemonium atrogriseum</name>
    <dbReference type="NCBI Taxonomy" id="1093897"/>
    <lineage>
        <taxon>Eukaryota</taxon>
        <taxon>Fungi</taxon>
        <taxon>Dikarya</taxon>
        <taxon>Ascomycota</taxon>
        <taxon>Pezizomycotina</taxon>
        <taxon>Sordariomycetes</taxon>
        <taxon>Sordariomycetidae</taxon>
        <taxon>Cephalothecales</taxon>
        <taxon>Cephalothecaceae</taxon>
        <taxon>Phialemonium</taxon>
    </lineage>
</organism>
<gene>
    <name evidence="4" type="ORF">QBC33DRAFT_349047</name>
</gene>
<feature type="transmembrane region" description="Helical" evidence="2">
    <location>
        <begin position="12"/>
        <end position="30"/>
    </location>
</feature>
<dbReference type="AlphaFoldDB" id="A0AAJ0FNQ8"/>
<dbReference type="PANTHER" id="PTHR42109">
    <property type="entry name" value="UNPLACED GENOMIC SCAFFOLD UM_SCAF_CONTIG_1.265, WHOLE GENOME SHOTGUN SEQUENCE"/>
    <property type="match status" value="1"/>
</dbReference>
<dbReference type="Proteomes" id="UP001244011">
    <property type="component" value="Unassembled WGS sequence"/>
</dbReference>
<evidence type="ECO:0000256" key="2">
    <source>
        <dbReference type="SAM" id="Phobius"/>
    </source>
</evidence>
<dbReference type="Pfam" id="PF24800">
    <property type="entry name" value="DUF7702"/>
    <property type="match status" value="1"/>
</dbReference>
<feature type="transmembrane region" description="Helical" evidence="2">
    <location>
        <begin position="67"/>
        <end position="93"/>
    </location>
</feature>
<feature type="transmembrane region" description="Helical" evidence="2">
    <location>
        <begin position="114"/>
        <end position="136"/>
    </location>
</feature>
<keyword evidence="2" id="KW-1133">Transmembrane helix</keyword>
<feature type="compositionally biased region" description="Polar residues" evidence="1">
    <location>
        <begin position="269"/>
        <end position="289"/>
    </location>
</feature>
<dbReference type="PANTHER" id="PTHR42109:SF2">
    <property type="entry name" value="INTEGRAL MEMBRANE PROTEIN"/>
    <property type="match status" value="1"/>
</dbReference>
<evidence type="ECO:0000259" key="3">
    <source>
        <dbReference type="Pfam" id="PF24800"/>
    </source>
</evidence>
<dbReference type="InterPro" id="IPR056119">
    <property type="entry name" value="DUF7702"/>
</dbReference>
<feature type="transmembrane region" description="Helical" evidence="2">
    <location>
        <begin position="156"/>
        <end position="177"/>
    </location>
</feature>
<evidence type="ECO:0000313" key="5">
    <source>
        <dbReference type="Proteomes" id="UP001244011"/>
    </source>
</evidence>
<comment type="caution">
    <text evidence="4">The sequence shown here is derived from an EMBL/GenBank/DDBJ whole genome shotgun (WGS) entry which is preliminary data.</text>
</comment>
<feature type="transmembrane region" description="Helical" evidence="2">
    <location>
        <begin position="42"/>
        <end position="61"/>
    </location>
</feature>
<feature type="transmembrane region" description="Helical" evidence="2">
    <location>
        <begin position="189"/>
        <end position="212"/>
    </location>
</feature>
<protein>
    <recommendedName>
        <fullName evidence="3">DUF7702 domain-containing protein</fullName>
    </recommendedName>
</protein>
<keyword evidence="5" id="KW-1185">Reference proteome</keyword>
<dbReference type="RefSeq" id="XP_060285472.1">
    <property type="nucleotide sequence ID" value="XM_060423820.1"/>
</dbReference>
<sequence length="296" mass="31538">MVQLSELNRVAIAEICVYTPSLFIAILLSIRHGFGRSSGWMYLILFSVMRILGSGLQLGTIDDPTNVSLYIGASTLQSIGLSPLILTMLGLLSRVLGSIRQNRTTLITPRHIRLVQILVLVGLVMGVVGGSKMGSVVSRAIEDGNRNYAIPGATRAGLALTISGYGILTIATSSTGFQVRSAEPGEKRLLLANALALPFMLVKVVYSCLATYTTEPNFRAFGGSIATYTNYLLGMSVIMEMAAVAIIEGIGLTLQRATVGQKEAETPLGTVTSPPTYSSEPVPTPSHYQESGVERV</sequence>
<feature type="transmembrane region" description="Helical" evidence="2">
    <location>
        <begin position="232"/>
        <end position="254"/>
    </location>
</feature>
<dbReference type="EMBL" id="MU839003">
    <property type="protein sequence ID" value="KAK1769259.1"/>
    <property type="molecule type" value="Genomic_DNA"/>
</dbReference>
<name>A0AAJ0FNQ8_9PEZI</name>